<dbReference type="AlphaFoldDB" id="A0A2A5WHI6"/>
<evidence type="ECO:0000313" key="11">
    <source>
        <dbReference type="Proteomes" id="UP000219327"/>
    </source>
</evidence>
<comment type="function">
    <text evidence="7">Required for disulfide bond formation in some periplasmic proteins. Acts by transferring its disulfide bond to other proteins and is reduced in the process.</text>
</comment>
<dbReference type="Gene3D" id="3.10.450.70">
    <property type="entry name" value="Disulphide bond isomerase, DsbC/G, N-terminal"/>
    <property type="match status" value="1"/>
</dbReference>
<reference evidence="10 11" key="1">
    <citation type="submission" date="2017-08" db="EMBL/GenBank/DDBJ databases">
        <title>Fine stratification of microbial communities through a metagenomic profile of the photic zone.</title>
        <authorList>
            <person name="Haro-Moreno J.M."/>
            <person name="Lopez-Perez M."/>
            <person name="De La Torre J."/>
            <person name="Picazo A."/>
            <person name="Camacho A."/>
            <person name="Rodriguez-Valera F."/>
        </authorList>
    </citation>
    <scope>NUCLEOTIDE SEQUENCE [LARGE SCALE GENOMIC DNA]</scope>
    <source>
        <strain evidence="10">MED-G24</strain>
    </source>
</reference>
<organism evidence="10 11">
    <name type="scientific">OM182 bacterium MED-G24</name>
    <dbReference type="NCBI Taxonomy" id="1986255"/>
    <lineage>
        <taxon>Bacteria</taxon>
        <taxon>Pseudomonadati</taxon>
        <taxon>Pseudomonadota</taxon>
        <taxon>Gammaproteobacteria</taxon>
        <taxon>OMG group</taxon>
        <taxon>OM182 clade</taxon>
    </lineage>
</organism>
<dbReference type="InterPro" id="IPR051470">
    <property type="entry name" value="Thiol:disulfide_interchange"/>
</dbReference>
<dbReference type="SUPFAM" id="SSF52833">
    <property type="entry name" value="Thioredoxin-like"/>
    <property type="match status" value="1"/>
</dbReference>
<keyword evidence="6 7" id="KW-0676">Redox-active center</keyword>
<keyword evidence="4 7" id="KW-0574">Periplasm</keyword>
<evidence type="ECO:0000259" key="8">
    <source>
        <dbReference type="Pfam" id="PF10411"/>
    </source>
</evidence>
<feature type="domain" description="Thioredoxin-like fold" evidence="9">
    <location>
        <begin position="148"/>
        <end position="265"/>
    </location>
</feature>
<keyword evidence="10" id="KW-0413">Isomerase</keyword>
<comment type="similarity">
    <text evidence="2 7">Belongs to the thioredoxin family. DsbC subfamily.</text>
</comment>
<dbReference type="InterPro" id="IPR012336">
    <property type="entry name" value="Thioredoxin-like_fold"/>
</dbReference>
<dbReference type="GO" id="GO:0042597">
    <property type="term" value="C:periplasmic space"/>
    <property type="evidence" value="ECO:0007669"/>
    <property type="project" value="UniProtKB-SubCell"/>
</dbReference>
<keyword evidence="5" id="KW-1015">Disulfide bond</keyword>
<protein>
    <recommendedName>
        <fullName evidence="7">Thiol:disulfide interchange protein</fullName>
    </recommendedName>
</protein>
<keyword evidence="3 7" id="KW-0732">Signal</keyword>
<dbReference type="PANTHER" id="PTHR35272">
    <property type="entry name" value="THIOL:DISULFIDE INTERCHANGE PROTEIN DSBC-RELATED"/>
    <property type="match status" value="1"/>
</dbReference>
<dbReference type="Pfam" id="PF10411">
    <property type="entry name" value="DsbC_N"/>
    <property type="match status" value="1"/>
</dbReference>
<evidence type="ECO:0000256" key="4">
    <source>
        <dbReference type="ARBA" id="ARBA00022764"/>
    </source>
</evidence>
<dbReference type="CDD" id="cd03020">
    <property type="entry name" value="DsbA_DsbC_DsbG"/>
    <property type="match status" value="1"/>
</dbReference>
<name>A0A2A5WHI6_9GAMM</name>
<feature type="domain" description="Disulphide bond isomerase DsbC/G N-terminal" evidence="8">
    <location>
        <begin position="50"/>
        <end position="110"/>
    </location>
</feature>
<evidence type="ECO:0000256" key="7">
    <source>
        <dbReference type="RuleBase" id="RU364038"/>
    </source>
</evidence>
<sequence length="272" mass="29379">MAGIAKKMGGEGTMSLAEMKRNTVLILTGFFVLMTQVAATPATAFKEAAAHAEARDTITRKLTAAVAGAKILSIEPSPIAGLYEVNVGGETVYVAADGGHMIGGDMYQVGPQIVNVSESKRTLVRRRLLAEIDESEMVVFSPPPRKVKAKVTVFTDIDCGYCRKLHREIKNYNDLGIAIRYMAFPRAGLESRSYQKAVSTWCSDDPNAAMTQAKSGVDLERRVCANPVSTQYRLGEMVGVTGTPALVLEDGSMLMGYRPPLELARTMGIQTP</sequence>
<comment type="caution">
    <text evidence="10">The sequence shown here is derived from an EMBL/GenBank/DDBJ whole genome shotgun (WGS) entry which is preliminary data.</text>
</comment>
<dbReference type="SUPFAM" id="SSF54423">
    <property type="entry name" value="DsbC/DsbG N-terminal domain-like"/>
    <property type="match status" value="1"/>
</dbReference>
<dbReference type="PANTHER" id="PTHR35272:SF3">
    <property type="entry name" value="THIOL:DISULFIDE INTERCHANGE PROTEIN DSBC"/>
    <property type="match status" value="1"/>
</dbReference>
<accession>A0A2A5WHI6</accession>
<evidence type="ECO:0000256" key="2">
    <source>
        <dbReference type="ARBA" id="ARBA00009813"/>
    </source>
</evidence>
<dbReference type="InterPro" id="IPR033954">
    <property type="entry name" value="DiS-bond_Isoase_DsbC/G"/>
</dbReference>
<dbReference type="EMBL" id="NTKD01000077">
    <property type="protein sequence ID" value="PDH36005.1"/>
    <property type="molecule type" value="Genomic_DNA"/>
</dbReference>
<dbReference type="InterPro" id="IPR036249">
    <property type="entry name" value="Thioredoxin-like_sf"/>
</dbReference>
<comment type="subcellular location">
    <subcellularLocation>
        <location evidence="1 7">Periplasm</location>
    </subcellularLocation>
</comment>
<evidence type="ECO:0000256" key="5">
    <source>
        <dbReference type="ARBA" id="ARBA00023157"/>
    </source>
</evidence>
<evidence type="ECO:0000259" key="9">
    <source>
        <dbReference type="Pfam" id="PF13098"/>
    </source>
</evidence>
<evidence type="ECO:0000256" key="3">
    <source>
        <dbReference type="ARBA" id="ARBA00022729"/>
    </source>
</evidence>
<dbReference type="InterPro" id="IPR009094">
    <property type="entry name" value="DiS-bond_isomerase_DsbC/G_N_sf"/>
</dbReference>
<dbReference type="Proteomes" id="UP000219327">
    <property type="component" value="Unassembled WGS sequence"/>
</dbReference>
<proteinExistence type="inferred from homology"/>
<evidence type="ECO:0000256" key="1">
    <source>
        <dbReference type="ARBA" id="ARBA00004418"/>
    </source>
</evidence>
<evidence type="ECO:0000313" key="10">
    <source>
        <dbReference type="EMBL" id="PDH36005.1"/>
    </source>
</evidence>
<dbReference type="Pfam" id="PF13098">
    <property type="entry name" value="Thioredoxin_2"/>
    <property type="match status" value="1"/>
</dbReference>
<gene>
    <name evidence="10" type="ORF">CNE99_10380</name>
</gene>
<dbReference type="InterPro" id="IPR018950">
    <property type="entry name" value="DiS-bond_isomerase_DsbC/G_N"/>
</dbReference>
<dbReference type="Gene3D" id="3.40.30.10">
    <property type="entry name" value="Glutaredoxin"/>
    <property type="match status" value="1"/>
</dbReference>
<evidence type="ECO:0000256" key="6">
    <source>
        <dbReference type="ARBA" id="ARBA00023284"/>
    </source>
</evidence>
<dbReference type="GO" id="GO:0016853">
    <property type="term" value="F:isomerase activity"/>
    <property type="evidence" value="ECO:0007669"/>
    <property type="project" value="UniProtKB-KW"/>
</dbReference>